<reference evidence="1" key="1">
    <citation type="submission" date="2021-11" db="EMBL/GenBank/DDBJ databases">
        <title>Draft genome sequence of Alcaligenes endophyticus type strain CCUG 75668T.</title>
        <authorList>
            <person name="Salva-Serra F."/>
            <person name="Duran R.E."/>
            <person name="Seeger M."/>
            <person name="Moore E.R.B."/>
            <person name="Jaen-Luchoro D."/>
        </authorList>
    </citation>
    <scope>NUCLEOTIDE SEQUENCE</scope>
    <source>
        <strain evidence="1">CCUG 75668</strain>
    </source>
</reference>
<proteinExistence type="predicted"/>
<dbReference type="Proteomes" id="UP001168613">
    <property type="component" value="Unassembled WGS sequence"/>
</dbReference>
<evidence type="ECO:0000313" key="1">
    <source>
        <dbReference type="EMBL" id="MDN4120046.1"/>
    </source>
</evidence>
<accession>A0ABT8EFJ1</accession>
<dbReference type="EMBL" id="JAJHNU010000001">
    <property type="protein sequence ID" value="MDN4120046.1"/>
    <property type="molecule type" value="Genomic_DNA"/>
</dbReference>
<dbReference type="InterPro" id="IPR036736">
    <property type="entry name" value="ACP-like_sf"/>
</dbReference>
<dbReference type="Gene3D" id="1.10.1200.10">
    <property type="entry name" value="ACP-like"/>
    <property type="match status" value="1"/>
</dbReference>
<sequence>MIVLPERSEFRTVLADIIVDVCRCDKELLLSDAPFESFIEHFDSLAMLEILLGIETRYDVSTEVLLPAEVRSQEEMMTVFPKNLSELVEHVYTVVEQLNTQEQEKALLGDTQAEHVEEYVEVETATIERVESEVKAADSSQVKP</sequence>
<comment type="caution">
    <text evidence="1">The sequence shown here is derived from an EMBL/GenBank/DDBJ whole genome shotgun (WGS) entry which is preliminary data.</text>
</comment>
<evidence type="ECO:0000313" key="2">
    <source>
        <dbReference type="Proteomes" id="UP001168613"/>
    </source>
</evidence>
<dbReference type="RefSeq" id="WP_266122618.1">
    <property type="nucleotide sequence ID" value="NZ_JAJHNU010000001.1"/>
</dbReference>
<gene>
    <name evidence="1" type="ORF">LMS43_01960</name>
</gene>
<organism evidence="1 2">
    <name type="scientific">Alcaligenes endophyticus</name>
    <dbReference type="NCBI Taxonomy" id="1929088"/>
    <lineage>
        <taxon>Bacteria</taxon>
        <taxon>Pseudomonadati</taxon>
        <taxon>Pseudomonadota</taxon>
        <taxon>Betaproteobacteria</taxon>
        <taxon>Burkholderiales</taxon>
        <taxon>Alcaligenaceae</taxon>
        <taxon>Alcaligenes</taxon>
    </lineage>
</organism>
<protein>
    <submittedName>
        <fullName evidence="1">Acyl carrier protein</fullName>
    </submittedName>
</protein>
<keyword evidence="2" id="KW-1185">Reference proteome</keyword>
<dbReference type="SUPFAM" id="SSF47336">
    <property type="entry name" value="ACP-like"/>
    <property type="match status" value="1"/>
</dbReference>
<name>A0ABT8EFJ1_9BURK</name>